<protein>
    <recommendedName>
        <fullName evidence="6">Pectate lyase domain-containing protein</fullName>
    </recommendedName>
</protein>
<feature type="chain" id="PRO_5004177322" description="Pectate lyase domain-containing protein" evidence="5">
    <location>
        <begin position="19"/>
        <end position="336"/>
    </location>
</feature>
<dbReference type="Proteomes" id="UP000001055">
    <property type="component" value="Unassembled WGS sequence"/>
</dbReference>
<dbReference type="InterPro" id="IPR045032">
    <property type="entry name" value="PEL"/>
</dbReference>
<dbReference type="InterPro" id="IPR011050">
    <property type="entry name" value="Pectin_lyase_fold/virulence"/>
</dbReference>
<evidence type="ECO:0000256" key="4">
    <source>
        <dbReference type="RuleBase" id="RU361173"/>
    </source>
</evidence>
<dbReference type="SMART" id="SM00656">
    <property type="entry name" value="Amb_all"/>
    <property type="match status" value="1"/>
</dbReference>
<evidence type="ECO:0000256" key="2">
    <source>
        <dbReference type="ARBA" id="ARBA00022729"/>
    </source>
</evidence>
<dbReference type="Pfam" id="PF00544">
    <property type="entry name" value="Pectate_lyase_4"/>
    <property type="match status" value="2"/>
</dbReference>
<dbReference type="PANTHER" id="PTHR31683">
    <property type="entry name" value="PECTATE LYASE 18-RELATED"/>
    <property type="match status" value="1"/>
</dbReference>
<organism evidence="7 8">
    <name type="scientific">Phaeosphaeria nodorum (strain SN15 / ATCC MYA-4574 / FGSC 10173)</name>
    <name type="common">Glume blotch fungus</name>
    <name type="synonym">Parastagonospora nodorum</name>
    <dbReference type="NCBI Taxonomy" id="321614"/>
    <lineage>
        <taxon>Eukaryota</taxon>
        <taxon>Fungi</taxon>
        <taxon>Dikarya</taxon>
        <taxon>Ascomycota</taxon>
        <taxon>Pezizomycotina</taxon>
        <taxon>Dothideomycetes</taxon>
        <taxon>Pleosporomycetidae</taxon>
        <taxon>Pleosporales</taxon>
        <taxon>Pleosporineae</taxon>
        <taxon>Phaeosphaeriaceae</taxon>
        <taxon>Parastagonospora</taxon>
    </lineage>
</organism>
<feature type="signal peptide" evidence="5">
    <location>
        <begin position="1"/>
        <end position="18"/>
    </location>
</feature>
<gene>
    <name evidence="7" type="ORF">SNOG_13910</name>
</gene>
<feature type="domain" description="Pectate lyase" evidence="6">
    <location>
        <begin position="45"/>
        <end position="274"/>
    </location>
</feature>
<sequence>MHFTTVALAALTATSTYASPVEKRAAKVDELVGFAAGTTGGGSGAGTVVTSCAALTTAAKAGGVIKISGNLSGCGIVKLVSDTSVLGVGANSGLTDGGFQVRKVSNVIIRNLKLFRAPQGKDLIDIDASTKVWVDHCDLSSVGLTGDKDTYDGLLDAKHGADMLTFSWNKFHDHVRASPLTHPLLSRYTTLMVVQWKGSLIGHSDSNAAEDTGKLHVTYHHNSFNKVNSRLPSIRFGTAHVYSSCYNGGVSGVNSRMGAQVFVESNSFTNVAKAVVTNLDSDQEGFATEEKNLFTGCETQITKKGTWKPSYQYTADEAVGVCGIVEKSAGVGVVTF</sequence>
<dbReference type="Gene3D" id="2.160.20.10">
    <property type="entry name" value="Single-stranded right-handed beta-helix, Pectin lyase-like"/>
    <property type="match status" value="1"/>
</dbReference>
<name>Q0U2N9_PHANO</name>
<dbReference type="eggNOG" id="ENOG502RYST">
    <property type="taxonomic scope" value="Eukaryota"/>
</dbReference>
<dbReference type="InterPro" id="IPR002022">
    <property type="entry name" value="Pec_lyase"/>
</dbReference>
<dbReference type="GO" id="GO:0030570">
    <property type="term" value="F:pectate lyase activity"/>
    <property type="evidence" value="ECO:0000318"/>
    <property type="project" value="GO_Central"/>
</dbReference>
<evidence type="ECO:0000256" key="5">
    <source>
        <dbReference type="SAM" id="SignalP"/>
    </source>
</evidence>
<evidence type="ECO:0000259" key="6">
    <source>
        <dbReference type="SMART" id="SM00656"/>
    </source>
</evidence>
<evidence type="ECO:0000313" key="8">
    <source>
        <dbReference type="Proteomes" id="UP000001055"/>
    </source>
</evidence>
<dbReference type="RefSeq" id="XP_001804111.1">
    <property type="nucleotide sequence ID" value="XM_001804059.1"/>
</dbReference>
<dbReference type="GO" id="GO:0045490">
    <property type="term" value="P:pectin catabolic process"/>
    <property type="evidence" value="ECO:0000318"/>
    <property type="project" value="GO_Central"/>
</dbReference>
<keyword evidence="4" id="KW-0624">Polysaccharide degradation</keyword>
<keyword evidence="4" id="KW-0119">Carbohydrate metabolism</keyword>
<keyword evidence="4" id="KW-0964">Secreted</keyword>
<dbReference type="EMBL" id="CH445353">
    <property type="protein sequence ID" value="EAT78535.2"/>
    <property type="molecule type" value="Genomic_DNA"/>
</dbReference>
<dbReference type="PANTHER" id="PTHR31683:SF18">
    <property type="entry name" value="PECTATE LYASE 21-RELATED"/>
    <property type="match status" value="1"/>
</dbReference>
<accession>Q0U2N9</accession>
<dbReference type="AlphaFoldDB" id="Q0U2N9"/>
<comment type="similarity">
    <text evidence="1 4">Belongs to the polysaccharide lyase 1 family.</text>
</comment>
<dbReference type="InterPro" id="IPR012334">
    <property type="entry name" value="Pectin_lyas_fold"/>
</dbReference>
<reference evidence="8" key="1">
    <citation type="journal article" date="2007" name="Plant Cell">
        <title>Dothideomycete-plant interactions illuminated by genome sequencing and EST analysis of the wheat pathogen Stagonospora nodorum.</title>
        <authorList>
            <person name="Hane J.K."/>
            <person name="Lowe R.G."/>
            <person name="Solomon P.S."/>
            <person name="Tan K.C."/>
            <person name="Schoch C.L."/>
            <person name="Spatafora J.W."/>
            <person name="Crous P.W."/>
            <person name="Kodira C."/>
            <person name="Birren B.W."/>
            <person name="Galagan J.E."/>
            <person name="Torriani S.F."/>
            <person name="McDonald B.A."/>
            <person name="Oliver R.P."/>
        </authorList>
    </citation>
    <scope>NUCLEOTIDE SEQUENCE [LARGE SCALE GENOMIC DNA]</scope>
    <source>
        <strain evidence="8">SN15 / ATCC MYA-4574 / FGSC 10173</strain>
    </source>
</reference>
<evidence type="ECO:0000256" key="3">
    <source>
        <dbReference type="ARBA" id="ARBA00023239"/>
    </source>
</evidence>
<dbReference type="SUPFAM" id="SSF51126">
    <property type="entry name" value="Pectin lyase-like"/>
    <property type="match status" value="1"/>
</dbReference>
<dbReference type="KEGG" id="pno:SNOG_13910"/>
<dbReference type="GeneID" id="5981034"/>
<dbReference type="VEuPathDB" id="FungiDB:JI435_139100"/>
<proteinExistence type="inferred from homology"/>
<comment type="subcellular location">
    <subcellularLocation>
        <location evidence="4">Secreted</location>
    </subcellularLocation>
</comment>
<evidence type="ECO:0000313" key="7">
    <source>
        <dbReference type="EMBL" id="EAT78535.2"/>
    </source>
</evidence>
<dbReference type="HOGENOM" id="CLU_021894_2_1_1"/>
<dbReference type="STRING" id="321614.Q0U2N9"/>
<keyword evidence="2 5" id="KW-0732">Signal</keyword>
<dbReference type="GO" id="GO:0005576">
    <property type="term" value="C:extracellular region"/>
    <property type="evidence" value="ECO:0007669"/>
    <property type="project" value="UniProtKB-SubCell"/>
</dbReference>
<evidence type="ECO:0000256" key="1">
    <source>
        <dbReference type="ARBA" id="ARBA00010980"/>
    </source>
</evidence>
<dbReference type="InParanoid" id="Q0U2N9"/>
<keyword evidence="3 4" id="KW-0456">Lyase</keyword>